<evidence type="ECO:0000313" key="1">
    <source>
        <dbReference type="EMBL" id="OCQ50880.1"/>
    </source>
</evidence>
<comment type="caution">
    <text evidence="1">The sequence shown here is derived from an EMBL/GenBank/DDBJ whole genome shotgun (WGS) entry which is preliminary data.</text>
</comment>
<gene>
    <name evidence="1" type="ORF">Ppb6_03978</name>
</gene>
<reference evidence="1 2" key="1">
    <citation type="submission" date="2015-12" db="EMBL/GenBank/DDBJ databases">
        <title>Genome comparisons provide insights into the role of secondary metabolites in the pathogenic phase of the Photorhabdus life cycle.</title>
        <authorList>
            <person name="Tobias N.J."/>
            <person name="Mishra B."/>
            <person name="Gupta D.K."/>
            <person name="Thines M."/>
            <person name="Stinear T.P."/>
            <person name="Bode H.B."/>
        </authorList>
    </citation>
    <scope>NUCLEOTIDE SEQUENCE [LARGE SCALE GENOMIC DNA]</scope>
    <source>
        <strain evidence="1 2">PB68.1</strain>
    </source>
</reference>
<dbReference type="EMBL" id="LOMY01000187">
    <property type="protein sequence ID" value="OCQ50880.1"/>
    <property type="molecule type" value="Genomic_DNA"/>
</dbReference>
<name>A0A1C0TYY1_9GAMM</name>
<evidence type="ECO:0000313" key="2">
    <source>
        <dbReference type="Proteomes" id="UP000093476"/>
    </source>
</evidence>
<proteinExistence type="predicted"/>
<keyword evidence="2" id="KW-1185">Reference proteome</keyword>
<dbReference type="Proteomes" id="UP000093476">
    <property type="component" value="Unassembled WGS sequence"/>
</dbReference>
<organism evidence="1 2">
    <name type="scientific">Photorhabdus australis subsp. thailandensis</name>
    <dbReference type="NCBI Taxonomy" id="2805096"/>
    <lineage>
        <taxon>Bacteria</taxon>
        <taxon>Pseudomonadati</taxon>
        <taxon>Pseudomonadota</taxon>
        <taxon>Gammaproteobacteria</taxon>
        <taxon>Enterobacterales</taxon>
        <taxon>Morganellaceae</taxon>
        <taxon>Photorhabdus</taxon>
    </lineage>
</organism>
<dbReference type="AlphaFoldDB" id="A0A1C0TYY1"/>
<sequence length="91" mass="9387">MFSAGRPAFTAGHAGGREAVCAQGRAQSAFHLSHAINREPANFRTVQPRCGFRPALGCPACHYLSAYRLAALPALTAVLPGASAHALSLSG</sequence>
<accession>A0A1C0TYY1</accession>
<protein>
    <submittedName>
        <fullName evidence="1">Uncharacterized protein</fullName>
    </submittedName>
</protein>